<dbReference type="EMBL" id="KI925078">
    <property type="protein sequence ID" value="ETW18483.1"/>
    <property type="molecule type" value="Genomic_DNA"/>
</dbReference>
<name>A0A024V630_PLAFA</name>
<gene>
    <name evidence="1" type="ORF">PFFVO_02382</name>
</gene>
<protein>
    <submittedName>
        <fullName evidence="1">Uncharacterized protein</fullName>
    </submittedName>
</protein>
<organism evidence="1 2">
    <name type="scientific">Plasmodium falciparum Vietnam Oak-Knoll</name>
    <name type="common">FVO</name>
    <dbReference type="NCBI Taxonomy" id="1036723"/>
    <lineage>
        <taxon>Eukaryota</taxon>
        <taxon>Sar</taxon>
        <taxon>Alveolata</taxon>
        <taxon>Apicomplexa</taxon>
        <taxon>Aconoidasida</taxon>
        <taxon>Haemosporida</taxon>
        <taxon>Plasmodiidae</taxon>
        <taxon>Plasmodium</taxon>
        <taxon>Plasmodium (Laverania)</taxon>
    </lineage>
</organism>
<sequence length="75" mass="9271">MIFMENRKRFCMDKDDMCDMREEGARVLLNIYMLNILKKVHVHICYNKLFNKCKKVHKNIYKYDKKKKENKLNII</sequence>
<evidence type="ECO:0000313" key="2">
    <source>
        <dbReference type="Proteomes" id="UP000030690"/>
    </source>
</evidence>
<proteinExistence type="predicted"/>
<dbReference type="Proteomes" id="UP000030690">
    <property type="component" value="Unassembled WGS sequence"/>
</dbReference>
<reference evidence="1 2" key="1">
    <citation type="submission" date="2013-02" db="EMBL/GenBank/DDBJ databases">
        <title>The Genome Annotation of Plasmodium falciparum Vietnam Oak-Knoll (FVO).</title>
        <authorList>
            <consortium name="The Broad Institute Genome Sequencing Platform"/>
            <consortium name="The Broad Institute Genome Sequencing Center for Infectious Disease"/>
            <person name="Neafsey D."/>
            <person name="Hoffman S."/>
            <person name="Volkman S."/>
            <person name="Rosenthal P."/>
            <person name="Walker B."/>
            <person name="Young S.K."/>
            <person name="Zeng Q."/>
            <person name="Gargeya S."/>
            <person name="Fitzgerald M."/>
            <person name="Haas B."/>
            <person name="Abouelleil A."/>
            <person name="Allen A.W."/>
            <person name="Alvarado L."/>
            <person name="Arachchi H.M."/>
            <person name="Berlin A.M."/>
            <person name="Chapman S.B."/>
            <person name="Gainer-Dewar J."/>
            <person name="Goldberg J."/>
            <person name="Griggs A."/>
            <person name="Gujja S."/>
            <person name="Hansen M."/>
            <person name="Howarth C."/>
            <person name="Imamovic A."/>
            <person name="Ireland A."/>
            <person name="Larimer J."/>
            <person name="McCowan C."/>
            <person name="Murphy C."/>
            <person name="Pearson M."/>
            <person name="Poon T.W."/>
            <person name="Priest M."/>
            <person name="Roberts A."/>
            <person name="Saif S."/>
            <person name="Shea T."/>
            <person name="Sisk P."/>
            <person name="Sykes S."/>
            <person name="Wortman J."/>
            <person name="Nusbaum C."/>
            <person name="Birren B."/>
        </authorList>
    </citation>
    <scope>NUCLEOTIDE SEQUENCE [LARGE SCALE GENOMIC DNA]</scope>
    <source>
        <strain evidence="2">Vietnam Oak-Knoll (FVO)</strain>
    </source>
</reference>
<evidence type="ECO:0000313" key="1">
    <source>
        <dbReference type="EMBL" id="ETW18483.1"/>
    </source>
</evidence>
<dbReference type="AlphaFoldDB" id="A0A024V630"/>
<reference evidence="1 2" key="2">
    <citation type="submission" date="2013-02" db="EMBL/GenBank/DDBJ databases">
        <title>The Genome Sequence of Plasmodium falciparum Vietnam Oak-Knoll (FVO).</title>
        <authorList>
            <consortium name="The Broad Institute Genome Sequencing Platform"/>
            <consortium name="The Broad Institute Genome Sequencing Center for Infectious Disease"/>
            <person name="Neafsey D."/>
            <person name="Cheeseman I."/>
            <person name="Volkman S."/>
            <person name="Adams J."/>
            <person name="Walker B."/>
            <person name="Young S.K."/>
            <person name="Zeng Q."/>
            <person name="Gargeya S."/>
            <person name="Fitzgerald M."/>
            <person name="Haas B."/>
            <person name="Abouelleil A."/>
            <person name="Alvarado L."/>
            <person name="Arachchi H.M."/>
            <person name="Berlin A.M."/>
            <person name="Chapman S.B."/>
            <person name="Dewar J."/>
            <person name="Goldberg J."/>
            <person name="Griggs A."/>
            <person name="Gujja S."/>
            <person name="Hansen M."/>
            <person name="Howarth C."/>
            <person name="Imamovic A."/>
            <person name="Larimer J."/>
            <person name="McCowan C."/>
            <person name="Murphy C."/>
            <person name="Neiman D."/>
            <person name="Pearson M."/>
            <person name="Priest M."/>
            <person name="Roberts A."/>
            <person name="Saif S."/>
            <person name="Shea T."/>
            <person name="Sisk P."/>
            <person name="Sykes S."/>
            <person name="Wortman J."/>
            <person name="Nusbaum C."/>
            <person name="Birren B."/>
        </authorList>
    </citation>
    <scope>NUCLEOTIDE SEQUENCE [LARGE SCALE GENOMIC DNA]</scope>
    <source>
        <strain evidence="2">Vietnam Oak-Knoll (FVO)</strain>
    </source>
</reference>
<accession>A0A024V630</accession>